<dbReference type="Gramene" id="OB07G30390.1">
    <property type="protein sequence ID" value="OB07G30390.1"/>
    <property type="gene ID" value="OB07G30390"/>
</dbReference>
<evidence type="ECO:0000313" key="2">
    <source>
        <dbReference type="Proteomes" id="UP000006038"/>
    </source>
</evidence>
<accession>J3MNQ7</accession>
<evidence type="ECO:0000313" key="1">
    <source>
        <dbReference type="EnsemblPlants" id="OB07G30390.1"/>
    </source>
</evidence>
<proteinExistence type="predicted"/>
<dbReference type="Proteomes" id="UP000006038">
    <property type="component" value="Chromosome 7"/>
</dbReference>
<dbReference type="EnsemblPlants" id="OB07G30390.1">
    <property type="protein sequence ID" value="OB07G30390.1"/>
    <property type="gene ID" value="OB07G30390"/>
</dbReference>
<protein>
    <submittedName>
        <fullName evidence="1">Uncharacterized protein</fullName>
    </submittedName>
</protein>
<keyword evidence="2" id="KW-1185">Reference proteome</keyword>
<reference evidence="1" key="1">
    <citation type="journal article" date="2013" name="Nat. Commun.">
        <title>Whole-genome sequencing of Oryza brachyantha reveals mechanisms underlying Oryza genome evolution.</title>
        <authorList>
            <person name="Chen J."/>
            <person name="Huang Q."/>
            <person name="Gao D."/>
            <person name="Wang J."/>
            <person name="Lang Y."/>
            <person name="Liu T."/>
            <person name="Li B."/>
            <person name="Bai Z."/>
            <person name="Luis Goicoechea J."/>
            <person name="Liang C."/>
            <person name="Chen C."/>
            <person name="Zhang W."/>
            <person name="Sun S."/>
            <person name="Liao Y."/>
            <person name="Zhang X."/>
            <person name="Yang L."/>
            <person name="Song C."/>
            <person name="Wang M."/>
            <person name="Shi J."/>
            <person name="Liu G."/>
            <person name="Liu J."/>
            <person name="Zhou H."/>
            <person name="Zhou W."/>
            <person name="Yu Q."/>
            <person name="An N."/>
            <person name="Chen Y."/>
            <person name="Cai Q."/>
            <person name="Wang B."/>
            <person name="Liu B."/>
            <person name="Min J."/>
            <person name="Huang Y."/>
            <person name="Wu H."/>
            <person name="Li Z."/>
            <person name="Zhang Y."/>
            <person name="Yin Y."/>
            <person name="Song W."/>
            <person name="Jiang J."/>
            <person name="Jackson S.A."/>
            <person name="Wing R.A."/>
            <person name="Wang J."/>
            <person name="Chen M."/>
        </authorList>
    </citation>
    <scope>NUCLEOTIDE SEQUENCE [LARGE SCALE GENOMIC DNA]</scope>
    <source>
        <strain evidence="1">cv. IRGC 101232</strain>
    </source>
</reference>
<dbReference type="AlphaFoldDB" id="J3MNQ7"/>
<organism evidence="1">
    <name type="scientific">Oryza brachyantha</name>
    <name type="common">malo sina</name>
    <dbReference type="NCBI Taxonomy" id="4533"/>
    <lineage>
        <taxon>Eukaryota</taxon>
        <taxon>Viridiplantae</taxon>
        <taxon>Streptophyta</taxon>
        <taxon>Embryophyta</taxon>
        <taxon>Tracheophyta</taxon>
        <taxon>Spermatophyta</taxon>
        <taxon>Magnoliopsida</taxon>
        <taxon>Liliopsida</taxon>
        <taxon>Poales</taxon>
        <taxon>Poaceae</taxon>
        <taxon>BOP clade</taxon>
        <taxon>Oryzoideae</taxon>
        <taxon>Oryzeae</taxon>
        <taxon>Oryzinae</taxon>
        <taxon>Oryza</taxon>
    </lineage>
</organism>
<name>J3MNQ7_ORYBR</name>
<reference evidence="1" key="2">
    <citation type="submission" date="2013-04" db="UniProtKB">
        <authorList>
            <consortium name="EnsemblPlants"/>
        </authorList>
    </citation>
    <scope>IDENTIFICATION</scope>
</reference>
<dbReference type="HOGENOM" id="CLU_2929672_0_0_1"/>
<sequence length="61" mass="6795">STCKQAKLRFFTKSLIIIGCVAMKTEANFDWKFGLDAHIGCVSLVFQKNFVHSIGSIDLCL</sequence>